<dbReference type="OrthoDB" id="9765258at2"/>
<gene>
    <name evidence="7" type="ORF">EC580_04465</name>
</gene>
<dbReference type="GO" id="GO:0016491">
    <property type="term" value="F:oxidoreductase activity"/>
    <property type="evidence" value="ECO:0007669"/>
    <property type="project" value="UniProtKB-ARBA"/>
</dbReference>
<name>A0A3M8RDC1_9PROT</name>
<evidence type="ECO:0000256" key="3">
    <source>
        <dbReference type="ARBA" id="ARBA00022737"/>
    </source>
</evidence>
<sequence>MASEPSVPRNSKAPFRHPIDWRSPEFYDAGALEKEMDRVFEICHNCRRCVSLCQSFPTLFDLIDNSPTMEPDSVSRADYPKVVEQCYLCDLCFMTKCPYVPPHEWNVDFPHLMLRAKAVNFQKNGASLRDKVLTSTDLVGRIAGIPVLVDVVNHLNRSPKVRAALERSFGISKDAPLPEFHSETARRRLERRAVIPVPPRAGERTRGKVALFATCYGNRNVPDLLEDLVAVYEHNGIEMRLVPEEHCCGMPKLELGDLAAVARAKAANVPILLKMVDAGYDIVAPVPSCVLMFKQELPLLFPEDEEVQRIREHIFDPMEYLSQRHREGLLKTDFKNPLGKVVHHAACHQRVQNIGQRAREVLSLVPGCEIQVVERCSGHDGTYTVKAEFHEAACRIGRPVARQIAAAEPQHWGSDCPLAAEQIRELLGAGAAGPESPWTLLCHAYGLKEDEHGKAAS</sequence>
<dbReference type="AlphaFoldDB" id="A0A3M8RDC1"/>
<feature type="domain" description="Cysteine-rich" evidence="6">
    <location>
        <begin position="209"/>
        <end position="294"/>
    </location>
</feature>
<dbReference type="PANTHER" id="PTHR32479:SF19">
    <property type="entry name" value="ANAEROBIC GLYCEROL-3-PHOSPHATE DEHYDROGENASE SUBUNIT C"/>
    <property type="match status" value="1"/>
</dbReference>
<keyword evidence="2" id="KW-0479">Metal-binding</keyword>
<protein>
    <submittedName>
        <fullName evidence="7">Fe-S oxidoreductase</fullName>
    </submittedName>
</protein>
<reference evidence="7" key="1">
    <citation type="submission" date="2018-10" db="EMBL/GenBank/DDBJ databases">
        <title>Acidithiobacillus sulfuriphilus sp. nov.: an extremely acidophilic sulfur-oxidizing chemolithotroph isolated from a neutral pH environment.</title>
        <authorList>
            <person name="Falagan C."/>
            <person name="Moya-Beltran A."/>
            <person name="Quatrini R."/>
            <person name="Johnson D.B."/>
        </authorList>
    </citation>
    <scope>NUCLEOTIDE SEQUENCE [LARGE SCALE GENOMIC DNA]</scope>
    <source>
        <strain evidence="7">CJ-2</strain>
    </source>
</reference>
<evidence type="ECO:0000259" key="6">
    <source>
        <dbReference type="Pfam" id="PF02754"/>
    </source>
</evidence>
<evidence type="ECO:0000256" key="4">
    <source>
        <dbReference type="ARBA" id="ARBA00023004"/>
    </source>
</evidence>
<dbReference type="EMBL" id="RIZI01000138">
    <property type="protein sequence ID" value="RNF66578.1"/>
    <property type="molecule type" value="Genomic_DNA"/>
</dbReference>
<dbReference type="GO" id="GO:0051539">
    <property type="term" value="F:4 iron, 4 sulfur cluster binding"/>
    <property type="evidence" value="ECO:0007669"/>
    <property type="project" value="UniProtKB-KW"/>
</dbReference>
<accession>A0A3M8RDC1</accession>
<organism evidence="7">
    <name type="scientific">Acidithiobacillus sulfuriphilus</name>
    <dbReference type="NCBI Taxonomy" id="1867749"/>
    <lineage>
        <taxon>Bacteria</taxon>
        <taxon>Pseudomonadati</taxon>
        <taxon>Pseudomonadota</taxon>
        <taxon>Acidithiobacillia</taxon>
        <taxon>Acidithiobacillales</taxon>
        <taxon>Acidithiobacillaceae</taxon>
        <taxon>Acidithiobacillus</taxon>
    </lineage>
</organism>
<keyword evidence="1" id="KW-0004">4Fe-4S</keyword>
<dbReference type="GO" id="GO:0046872">
    <property type="term" value="F:metal ion binding"/>
    <property type="evidence" value="ECO:0007669"/>
    <property type="project" value="UniProtKB-KW"/>
</dbReference>
<evidence type="ECO:0000256" key="1">
    <source>
        <dbReference type="ARBA" id="ARBA00022485"/>
    </source>
</evidence>
<evidence type="ECO:0000256" key="5">
    <source>
        <dbReference type="ARBA" id="ARBA00023014"/>
    </source>
</evidence>
<keyword evidence="3" id="KW-0677">Repeat</keyword>
<evidence type="ECO:0000256" key="2">
    <source>
        <dbReference type="ARBA" id="ARBA00022723"/>
    </source>
</evidence>
<keyword evidence="4" id="KW-0408">Iron</keyword>
<evidence type="ECO:0000313" key="7">
    <source>
        <dbReference type="EMBL" id="RNF66578.1"/>
    </source>
</evidence>
<comment type="caution">
    <text evidence="7">The sequence shown here is derived from an EMBL/GenBank/DDBJ whole genome shotgun (WGS) entry which is preliminary data.</text>
</comment>
<dbReference type="RefSeq" id="WP_123102583.1">
    <property type="nucleotide sequence ID" value="NZ_CP127527.1"/>
</dbReference>
<dbReference type="Pfam" id="PF02754">
    <property type="entry name" value="CCG"/>
    <property type="match status" value="1"/>
</dbReference>
<dbReference type="PROSITE" id="PS50270">
    <property type="entry name" value="NGF_2"/>
    <property type="match status" value="1"/>
</dbReference>
<proteinExistence type="predicted"/>
<keyword evidence="5" id="KW-0411">Iron-sulfur</keyword>
<dbReference type="InterPro" id="IPR004017">
    <property type="entry name" value="Cys_rich_dom"/>
</dbReference>
<dbReference type="PANTHER" id="PTHR32479">
    <property type="entry name" value="GLYCOLATE OXIDASE IRON-SULFUR SUBUNIT"/>
    <property type="match status" value="1"/>
</dbReference>